<dbReference type="AlphaFoldDB" id="A0A6C0ILK9"/>
<proteinExistence type="predicted"/>
<protein>
    <submittedName>
        <fullName evidence="1">Uncharacterized protein</fullName>
    </submittedName>
</protein>
<name>A0A6C0ILK9_9ZZZZ</name>
<evidence type="ECO:0000313" key="1">
    <source>
        <dbReference type="EMBL" id="QHT94064.1"/>
    </source>
</evidence>
<reference evidence="1" key="1">
    <citation type="journal article" date="2020" name="Nature">
        <title>Giant virus diversity and host interactions through global metagenomics.</title>
        <authorList>
            <person name="Schulz F."/>
            <person name="Roux S."/>
            <person name="Paez-Espino D."/>
            <person name="Jungbluth S."/>
            <person name="Walsh D.A."/>
            <person name="Denef V.J."/>
            <person name="McMahon K.D."/>
            <person name="Konstantinidis K.T."/>
            <person name="Eloe-Fadrosh E.A."/>
            <person name="Kyrpides N.C."/>
            <person name="Woyke T."/>
        </authorList>
    </citation>
    <scope>NUCLEOTIDE SEQUENCE</scope>
    <source>
        <strain evidence="1">GVMAG-M-3300024258-14</strain>
    </source>
</reference>
<dbReference type="EMBL" id="MN740213">
    <property type="protein sequence ID" value="QHT94064.1"/>
    <property type="molecule type" value="Genomic_DNA"/>
</dbReference>
<accession>A0A6C0ILK9</accession>
<organism evidence="1">
    <name type="scientific">viral metagenome</name>
    <dbReference type="NCBI Taxonomy" id="1070528"/>
    <lineage>
        <taxon>unclassified sequences</taxon>
        <taxon>metagenomes</taxon>
        <taxon>organismal metagenomes</taxon>
    </lineage>
</organism>
<sequence>MVVIKYKLEDREDPLYEINPIFRKSQNKEDEIYYNDINSEDESEAQLDFKDEVIERKIKNVNKDSNEFIKEKQFLKIQKELEKKKKDLAAKKKEMSSFIKKELNDYKHQQIDALEKIQQYVYTITNDYDSELSSKIEELKNE</sequence>